<proteinExistence type="predicted"/>
<comment type="caution">
    <text evidence="1">The sequence shown here is derived from an EMBL/GenBank/DDBJ whole genome shotgun (WGS) entry which is preliminary data.</text>
</comment>
<gene>
    <name evidence="1" type="ORF">FB559_1304</name>
</gene>
<dbReference type="EMBL" id="VFOZ01000001">
    <property type="protein sequence ID" value="TQL95794.1"/>
    <property type="molecule type" value="Genomic_DNA"/>
</dbReference>
<dbReference type="Proteomes" id="UP000316096">
    <property type="component" value="Unassembled WGS sequence"/>
</dbReference>
<evidence type="ECO:0000313" key="2">
    <source>
        <dbReference type="Proteomes" id="UP000316096"/>
    </source>
</evidence>
<protein>
    <submittedName>
        <fullName evidence="1">Uncharacterized protein</fullName>
    </submittedName>
</protein>
<reference evidence="1 2" key="1">
    <citation type="submission" date="2019-06" db="EMBL/GenBank/DDBJ databases">
        <title>Sequencing the genomes of 1000 actinobacteria strains.</title>
        <authorList>
            <person name="Klenk H.-P."/>
        </authorList>
    </citation>
    <scope>NUCLEOTIDE SEQUENCE [LARGE SCALE GENOMIC DNA]</scope>
    <source>
        <strain evidence="1 2">DSM 102200</strain>
    </source>
</reference>
<name>A0A543CFD0_9ACTN</name>
<accession>A0A543CFD0</accession>
<sequence length="185" mass="20599">MVATEIVCNYDYMTTNDGLEKLRGWFTGRLPDSWFDGAPQVVLDREEVSVIGTLAEPGIAEDASAAERSGAIAGHVQRFREDTREQRIEIAREAEHRFGRKVSWGVECGGETAMFTQLSVPVMTRLRQSERRVLDTLVEAGVARSRSDALAWCVRLVGKNADDWLGELRDALQHVERARAAGPQV</sequence>
<keyword evidence="2" id="KW-1185">Reference proteome</keyword>
<organism evidence="1 2">
    <name type="scientific">Actinoallomurus bryophytorum</name>
    <dbReference type="NCBI Taxonomy" id="1490222"/>
    <lineage>
        <taxon>Bacteria</taxon>
        <taxon>Bacillati</taxon>
        <taxon>Actinomycetota</taxon>
        <taxon>Actinomycetes</taxon>
        <taxon>Streptosporangiales</taxon>
        <taxon>Thermomonosporaceae</taxon>
        <taxon>Actinoallomurus</taxon>
    </lineage>
</organism>
<dbReference type="AlphaFoldDB" id="A0A543CFD0"/>
<evidence type="ECO:0000313" key="1">
    <source>
        <dbReference type="EMBL" id="TQL95794.1"/>
    </source>
</evidence>